<dbReference type="Gene3D" id="1.20.1070.10">
    <property type="entry name" value="Rhodopsin 7-helix transmembrane proteins"/>
    <property type="match status" value="1"/>
</dbReference>
<keyword evidence="12" id="KW-1185">Reference proteome</keyword>
<comment type="subcellular location">
    <subcellularLocation>
        <location evidence="1">Membrane</location>
        <topology evidence="1">Multi-pass membrane protein</topology>
    </subcellularLocation>
</comment>
<gene>
    <name evidence="11" type="ORF">PLOB_00042299</name>
</gene>
<evidence type="ECO:0000256" key="5">
    <source>
        <dbReference type="ARBA" id="ARBA00023136"/>
    </source>
</evidence>
<feature type="transmembrane region" description="Helical" evidence="9">
    <location>
        <begin position="167"/>
        <end position="188"/>
    </location>
</feature>
<reference evidence="11 12" key="1">
    <citation type="submission" date="2022-05" db="EMBL/GenBank/DDBJ databases">
        <authorList>
            <consortium name="Genoscope - CEA"/>
            <person name="William W."/>
        </authorList>
    </citation>
    <scope>NUCLEOTIDE SEQUENCE [LARGE SCALE GENOMIC DNA]</scope>
</reference>
<feature type="transmembrane region" description="Helical" evidence="9">
    <location>
        <begin position="12"/>
        <end position="34"/>
    </location>
</feature>
<evidence type="ECO:0000256" key="2">
    <source>
        <dbReference type="ARBA" id="ARBA00022692"/>
    </source>
</evidence>
<dbReference type="Pfam" id="PF00001">
    <property type="entry name" value="7tm_1"/>
    <property type="match status" value="1"/>
</dbReference>
<feature type="transmembrane region" description="Helical" evidence="9">
    <location>
        <begin position="46"/>
        <end position="66"/>
    </location>
</feature>
<keyword evidence="2 8" id="KW-0812">Transmembrane</keyword>
<evidence type="ECO:0000256" key="7">
    <source>
        <dbReference type="ARBA" id="ARBA00023224"/>
    </source>
</evidence>
<evidence type="ECO:0000259" key="10">
    <source>
        <dbReference type="PROSITE" id="PS50262"/>
    </source>
</evidence>
<evidence type="ECO:0000256" key="6">
    <source>
        <dbReference type="ARBA" id="ARBA00023170"/>
    </source>
</evidence>
<evidence type="ECO:0000256" key="1">
    <source>
        <dbReference type="ARBA" id="ARBA00004141"/>
    </source>
</evidence>
<dbReference type="EMBL" id="CALNXK010000068">
    <property type="protein sequence ID" value="CAH3142050.1"/>
    <property type="molecule type" value="Genomic_DNA"/>
</dbReference>
<dbReference type="InterPro" id="IPR017452">
    <property type="entry name" value="GPCR_Rhodpsn_7TM"/>
</dbReference>
<evidence type="ECO:0000256" key="8">
    <source>
        <dbReference type="RuleBase" id="RU000688"/>
    </source>
</evidence>
<name>A0ABN8PE86_9CNID</name>
<evidence type="ECO:0000256" key="3">
    <source>
        <dbReference type="ARBA" id="ARBA00022989"/>
    </source>
</evidence>
<accession>A0ABN8PE86</accession>
<keyword evidence="5 9" id="KW-0472">Membrane</keyword>
<dbReference type="PRINTS" id="PR00237">
    <property type="entry name" value="GPCRRHODOPSN"/>
</dbReference>
<protein>
    <recommendedName>
        <fullName evidence="10">G-protein coupled receptors family 1 profile domain-containing protein</fullName>
    </recommendedName>
</protein>
<feature type="domain" description="G-protein coupled receptors family 1 profile" evidence="10">
    <location>
        <begin position="25"/>
        <end position="245"/>
    </location>
</feature>
<dbReference type="PANTHER" id="PTHR45695:SF9">
    <property type="entry name" value="LEUCOKININ RECEPTOR"/>
    <property type="match status" value="1"/>
</dbReference>
<keyword evidence="6 8" id="KW-0675">Receptor</keyword>
<keyword evidence="7 8" id="KW-0807">Transducer</keyword>
<feature type="transmembrane region" description="Helical" evidence="9">
    <location>
        <begin position="217"/>
        <end position="235"/>
    </location>
</feature>
<comment type="similarity">
    <text evidence="8">Belongs to the G-protein coupled receptor 1 family.</text>
</comment>
<evidence type="ECO:0000313" key="11">
    <source>
        <dbReference type="EMBL" id="CAH3142050.1"/>
    </source>
</evidence>
<keyword evidence="4 8" id="KW-0297">G-protein coupled receptor</keyword>
<organism evidence="11 12">
    <name type="scientific">Porites lobata</name>
    <dbReference type="NCBI Taxonomy" id="104759"/>
    <lineage>
        <taxon>Eukaryota</taxon>
        <taxon>Metazoa</taxon>
        <taxon>Cnidaria</taxon>
        <taxon>Anthozoa</taxon>
        <taxon>Hexacorallia</taxon>
        <taxon>Scleractinia</taxon>
        <taxon>Fungiina</taxon>
        <taxon>Poritidae</taxon>
        <taxon>Porites</taxon>
    </lineage>
</organism>
<dbReference type="PANTHER" id="PTHR45695">
    <property type="entry name" value="LEUCOKININ RECEPTOR-RELATED"/>
    <property type="match status" value="1"/>
</dbReference>
<dbReference type="Proteomes" id="UP001159405">
    <property type="component" value="Unassembled WGS sequence"/>
</dbReference>
<dbReference type="PROSITE" id="PS00237">
    <property type="entry name" value="G_PROTEIN_RECEP_F1_1"/>
    <property type="match status" value="1"/>
</dbReference>
<evidence type="ECO:0000256" key="4">
    <source>
        <dbReference type="ARBA" id="ARBA00023040"/>
    </source>
</evidence>
<evidence type="ECO:0000256" key="9">
    <source>
        <dbReference type="SAM" id="Phobius"/>
    </source>
</evidence>
<evidence type="ECO:0000313" key="12">
    <source>
        <dbReference type="Proteomes" id="UP001159405"/>
    </source>
</evidence>
<dbReference type="InterPro" id="IPR000276">
    <property type="entry name" value="GPCR_Rhodpsn"/>
</dbReference>
<feature type="transmembrane region" description="Helical" evidence="9">
    <location>
        <begin position="86"/>
        <end position="106"/>
    </location>
</feature>
<dbReference type="SUPFAM" id="SSF81321">
    <property type="entry name" value="Family A G protein-coupled receptor-like"/>
    <property type="match status" value="1"/>
</dbReference>
<comment type="caution">
    <text evidence="11">The sequence shown here is derived from an EMBL/GenBank/DDBJ whole genome shotgun (WGS) entry which is preliminary data.</text>
</comment>
<sequence>MADHGTIVLSLTVLYVITMIVALAGNTLLICIVWKKPRTRNLTSFLFVNMAVADLMVAVFQMPVSITHFYVSGSSDFLDSFNCRFLYYAVYVSIIASISCLTVMAFDRYFAVVHPFRRSIWFRKPKIITPIIWISSMALMSIVPVAFKLGRGKCRIDISLILPFYAYFFAIGFLQLPLFTISVLYTLVTRKLCFHEVPVDHNVSEEQREQEIPKKKVIRMLITVVVVFAVCWLPVTCIRCTMASA</sequence>
<proteinExistence type="inferred from homology"/>
<dbReference type="PROSITE" id="PS50262">
    <property type="entry name" value="G_PROTEIN_RECEP_F1_2"/>
    <property type="match status" value="1"/>
</dbReference>
<keyword evidence="3 9" id="KW-1133">Transmembrane helix</keyword>
<feature type="transmembrane region" description="Helical" evidence="9">
    <location>
        <begin position="127"/>
        <end position="147"/>
    </location>
</feature>